<reference evidence="1" key="1">
    <citation type="journal article" date="2020" name="Microb. Genom.">
        <title>Genetic diversity of clinical and environmental Mucorales isolates obtained from an investigation of mucormycosis cases among solid organ transplant recipients.</title>
        <authorList>
            <person name="Nguyen M.H."/>
            <person name="Kaul D."/>
            <person name="Muto C."/>
            <person name="Cheng S.J."/>
            <person name="Richter R.A."/>
            <person name="Bruno V.M."/>
            <person name="Liu G."/>
            <person name="Beyhan S."/>
            <person name="Sundermann A.J."/>
            <person name="Mounaud S."/>
            <person name="Pasculle A.W."/>
            <person name="Nierman W.C."/>
            <person name="Driscoll E."/>
            <person name="Cumbie R."/>
            <person name="Clancy C.J."/>
            <person name="Dupont C.L."/>
        </authorList>
    </citation>
    <scope>NUCLEOTIDE SEQUENCE</scope>
    <source>
        <strain evidence="1">GL11</strain>
    </source>
</reference>
<protein>
    <submittedName>
        <fullName evidence="1">Uncharacterized protein</fullName>
    </submittedName>
</protein>
<name>A0A9P7BPC5_RHIOR</name>
<proteinExistence type="predicted"/>
<dbReference type="OrthoDB" id="2402731at2759"/>
<dbReference type="EMBL" id="JAANQT010001713">
    <property type="protein sequence ID" value="KAG1304189.1"/>
    <property type="molecule type" value="Genomic_DNA"/>
</dbReference>
<dbReference type="AlphaFoldDB" id="A0A9P7BPC5"/>
<evidence type="ECO:0000313" key="2">
    <source>
        <dbReference type="Proteomes" id="UP000716291"/>
    </source>
</evidence>
<gene>
    <name evidence="1" type="ORF">G6F64_009416</name>
</gene>
<sequence length="153" mass="18034">MKSYNYPKTISSNDKALVDLCRCLYQVKAVVRDLQSFSNTLCPALNQYPKLYDTSSWDDDLMKQANQYLNTTFRKFTRLCKLLLFILTRMEASQVKRERIDSFRTEIWQEWKTATKIKQRLIQFTEHNNNKESTIYTKSFTAANNTTTTATEL</sequence>
<organism evidence="1 2">
    <name type="scientific">Rhizopus oryzae</name>
    <name type="common">Mucormycosis agent</name>
    <name type="synonym">Rhizopus arrhizus var. delemar</name>
    <dbReference type="NCBI Taxonomy" id="64495"/>
    <lineage>
        <taxon>Eukaryota</taxon>
        <taxon>Fungi</taxon>
        <taxon>Fungi incertae sedis</taxon>
        <taxon>Mucoromycota</taxon>
        <taxon>Mucoromycotina</taxon>
        <taxon>Mucoromycetes</taxon>
        <taxon>Mucorales</taxon>
        <taxon>Mucorineae</taxon>
        <taxon>Rhizopodaceae</taxon>
        <taxon>Rhizopus</taxon>
    </lineage>
</organism>
<dbReference type="Proteomes" id="UP000716291">
    <property type="component" value="Unassembled WGS sequence"/>
</dbReference>
<evidence type="ECO:0000313" key="1">
    <source>
        <dbReference type="EMBL" id="KAG1304189.1"/>
    </source>
</evidence>
<accession>A0A9P7BPC5</accession>
<keyword evidence="2" id="KW-1185">Reference proteome</keyword>
<comment type="caution">
    <text evidence="1">The sequence shown here is derived from an EMBL/GenBank/DDBJ whole genome shotgun (WGS) entry which is preliminary data.</text>
</comment>